<sequence>MRLSFHLNTPVLVTKIDTAIGKAGEPGTLAASLNAIKEQARPKPVIVRVENSVSADDEEKAADQAVKVIGPHRQKKDRTASAAVGAG</sequence>
<organism evidence="3 4">
    <name type="scientific">Acidovorax kalamii</name>
    <dbReference type="NCBI Taxonomy" id="2004485"/>
    <lineage>
        <taxon>Bacteria</taxon>
        <taxon>Pseudomonadati</taxon>
        <taxon>Pseudomonadota</taxon>
        <taxon>Betaproteobacteria</taxon>
        <taxon>Burkholderiales</taxon>
        <taxon>Comamonadaceae</taxon>
        <taxon>Acidovorax</taxon>
    </lineage>
</organism>
<evidence type="ECO:0000259" key="2">
    <source>
        <dbReference type="Pfam" id="PF22671"/>
    </source>
</evidence>
<dbReference type="Pfam" id="PF22671">
    <property type="entry name" value="Gp18_domIII_N"/>
    <property type="match status" value="1"/>
</dbReference>
<dbReference type="OrthoDB" id="9767864at2"/>
<proteinExistence type="predicted"/>
<comment type="caution">
    <text evidence="3">The sequence shown here is derived from an EMBL/GenBank/DDBJ whole genome shotgun (WGS) entry which is preliminary data.</text>
</comment>
<evidence type="ECO:0000313" key="4">
    <source>
        <dbReference type="Proteomes" id="UP000215441"/>
    </source>
</evidence>
<evidence type="ECO:0000256" key="1">
    <source>
        <dbReference type="SAM" id="MobiDB-lite"/>
    </source>
</evidence>
<dbReference type="InterPro" id="IPR054564">
    <property type="entry name" value="Gp18_domIII_N"/>
</dbReference>
<dbReference type="Proteomes" id="UP000215441">
    <property type="component" value="Unassembled WGS sequence"/>
</dbReference>
<gene>
    <name evidence="3" type="ORF">CBY09_18505</name>
</gene>
<accession>A0A235EIH0</accession>
<dbReference type="RefSeq" id="WP_094291030.1">
    <property type="nucleotide sequence ID" value="NZ_NOIG01000011.1"/>
</dbReference>
<keyword evidence="4" id="KW-1185">Reference proteome</keyword>
<evidence type="ECO:0000313" key="3">
    <source>
        <dbReference type="EMBL" id="OYD48804.1"/>
    </source>
</evidence>
<name>A0A235EIH0_9BURK</name>
<feature type="domain" description="Tail sheath protein Gp18-like" evidence="2">
    <location>
        <begin position="7"/>
        <end position="49"/>
    </location>
</feature>
<dbReference type="EMBL" id="NOIG01000011">
    <property type="protein sequence ID" value="OYD48804.1"/>
    <property type="molecule type" value="Genomic_DNA"/>
</dbReference>
<reference evidence="3 4" key="1">
    <citation type="submission" date="2017-07" db="EMBL/GenBank/DDBJ databases">
        <title>Acidovorax KNDSW TSA 6 genome sequence and assembly.</title>
        <authorList>
            <person name="Mayilraj S."/>
        </authorList>
    </citation>
    <scope>NUCLEOTIDE SEQUENCE [LARGE SCALE GENOMIC DNA]</scope>
    <source>
        <strain evidence="3 4">KNDSW-TSA6</strain>
    </source>
</reference>
<protein>
    <recommendedName>
        <fullName evidence="2">Tail sheath protein Gp18-like domain-containing protein</fullName>
    </recommendedName>
</protein>
<feature type="region of interest" description="Disordered" evidence="1">
    <location>
        <begin position="52"/>
        <end position="87"/>
    </location>
</feature>
<dbReference type="AlphaFoldDB" id="A0A235EIH0"/>